<keyword evidence="2" id="KW-0808">Transferase</keyword>
<dbReference type="Proteomes" id="UP000010445">
    <property type="component" value="Unassembled WGS sequence"/>
</dbReference>
<dbReference type="HOGENOM" id="CLU_069348_1_0_11"/>
<keyword evidence="1" id="KW-0489">Methyltransferase</keyword>
<comment type="caution">
    <text evidence="3">The sequence shown here is derived from an EMBL/GenBank/DDBJ whole genome shotgun (WGS) entry which is preliminary data.</text>
</comment>
<keyword evidence="4" id="KW-1185">Reference proteome</keyword>
<dbReference type="InterPro" id="IPR029063">
    <property type="entry name" value="SAM-dependent_MTases_sf"/>
</dbReference>
<name>L1MEA5_9CORY</name>
<proteinExistence type="predicted"/>
<dbReference type="SUPFAM" id="SSF53335">
    <property type="entry name" value="S-adenosyl-L-methionine-dependent methyltransferases"/>
    <property type="match status" value="1"/>
</dbReference>
<dbReference type="PATRIC" id="fig|1035195.3.peg.1660"/>
<dbReference type="RefSeq" id="WP_006064061.1">
    <property type="nucleotide sequence ID" value="NZ_KB290831.1"/>
</dbReference>
<sequence length="267" mass="30542">MDNVSQTLFYPLLGRALASRQWPDLFPDPWARQAEEIARKEGTTAKAMEGFPTIIYGLRHRISVLEITRYLDEHPGAAVVNIGCGLDSLAQDLGGYDCTIYNLDFPDVIDMRARWIPRAENEKDLPYSATDLEWLDHVDASRGVIAVAAGVFFYLEIDDVRTLVTAMAERFPGGRLTYDAESPSMTERSERMVAQNGTPTPMPFKLKDPYTPRTWSDNISDIHVTFNFLDYFPRSLRRQLPLFTFRFGMFMIKIMRGMYQVTIDFKG</sequence>
<dbReference type="GO" id="GO:0032259">
    <property type="term" value="P:methylation"/>
    <property type="evidence" value="ECO:0007669"/>
    <property type="project" value="UniProtKB-KW"/>
</dbReference>
<evidence type="ECO:0000313" key="3">
    <source>
        <dbReference type="EMBL" id="EKX89365.1"/>
    </source>
</evidence>
<dbReference type="STRING" id="1035195.HMPREF9997_01836"/>
<dbReference type="EMBL" id="AMEM01000024">
    <property type="protein sequence ID" value="EKX89365.1"/>
    <property type="molecule type" value="Genomic_DNA"/>
</dbReference>
<dbReference type="GO" id="GO:0008168">
    <property type="term" value="F:methyltransferase activity"/>
    <property type="evidence" value="ECO:0007669"/>
    <property type="project" value="UniProtKB-KW"/>
</dbReference>
<dbReference type="Gene3D" id="3.40.50.150">
    <property type="entry name" value="Vaccinia Virus protein VP39"/>
    <property type="match status" value="1"/>
</dbReference>
<evidence type="ECO:0000256" key="2">
    <source>
        <dbReference type="ARBA" id="ARBA00022679"/>
    </source>
</evidence>
<dbReference type="eggNOG" id="COG3315">
    <property type="taxonomic scope" value="Bacteria"/>
</dbReference>
<dbReference type="InterPro" id="IPR007213">
    <property type="entry name" value="Ppm1/Ppm2/Tcmp"/>
</dbReference>
<dbReference type="AlphaFoldDB" id="L1MEA5"/>
<dbReference type="PANTHER" id="PTHR43619">
    <property type="entry name" value="S-ADENOSYL-L-METHIONINE-DEPENDENT METHYLTRANSFERASE YKTD-RELATED"/>
    <property type="match status" value="1"/>
</dbReference>
<evidence type="ECO:0000313" key="4">
    <source>
        <dbReference type="Proteomes" id="UP000010445"/>
    </source>
</evidence>
<dbReference type="Pfam" id="PF04072">
    <property type="entry name" value="LCM"/>
    <property type="match status" value="1"/>
</dbReference>
<gene>
    <name evidence="3" type="ORF">HMPREF9997_01836</name>
</gene>
<accession>L1MEA5</accession>
<organism evidence="3 4">
    <name type="scientific">Corynebacterium durum F0235</name>
    <dbReference type="NCBI Taxonomy" id="1035195"/>
    <lineage>
        <taxon>Bacteria</taxon>
        <taxon>Bacillati</taxon>
        <taxon>Actinomycetota</taxon>
        <taxon>Actinomycetes</taxon>
        <taxon>Mycobacteriales</taxon>
        <taxon>Corynebacteriaceae</taxon>
        <taxon>Corynebacterium</taxon>
    </lineage>
</organism>
<reference evidence="3 4" key="1">
    <citation type="submission" date="2012-05" db="EMBL/GenBank/DDBJ databases">
        <authorList>
            <person name="Weinstock G."/>
            <person name="Sodergren E."/>
            <person name="Lobos E.A."/>
            <person name="Fulton L."/>
            <person name="Fulton R."/>
            <person name="Courtney L."/>
            <person name="Fronick C."/>
            <person name="O'Laughlin M."/>
            <person name="Godfrey J."/>
            <person name="Wilson R.M."/>
            <person name="Miner T."/>
            <person name="Farmer C."/>
            <person name="Delehaunty K."/>
            <person name="Cordes M."/>
            <person name="Minx P."/>
            <person name="Tomlinson C."/>
            <person name="Chen J."/>
            <person name="Wollam A."/>
            <person name="Pepin K.H."/>
            <person name="Bhonagiri V."/>
            <person name="Zhang X."/>
            <person name="Suruliraj S."/>
            <person name="Warren W."/>
            <person name="Mitreva M."/>
            <person name="Mardis E.R."/>
            <person name="Wilson R.K."/>
        </authorList>
    </citation>
    <scope>NUCLEOTIDE SEQUENCE [LARGE SCALE GENOMIC DNA]</scope>
    <source>
        <strain evidence="3 4">F0235</strain>
    </source>
</reference>
<dbReference type="PANTHER" id="PTHR43619:SF2">
    <property type="entry name" value="S-ADENOSYL-L-METHIONINE-DEPENDENT METHYLTRANSFERASES SUPERFAMILY PROTEIN"/>
    <property type="match status" value="1"/>
</dbReference>
<protein>
    <recommendedName>
        <fullName evidence="5">O-methyltransferase</fullName>
    </recommendedName>
</protein>
<evidence type="ECO:0008006" key="5">
    <source>
        <dbReference type="Google" id="ProtNLM"/>
    </source>
</evidence>
<evidence type="ECO:0000256" key="1">
    <source>
        <dbReference type="ARBA" id="ARBA00022603"/>
    </source>
</evidence>
<dbReference type="OrthoDB" id="9800233at2"/>